<dbReference type="GO" id="GO:0043024">
    <property type="term" value="F:ribosomal small subunit binding"/>
    <property type="evidence" value="ECO:0007669"/>
    <property type="project" value="TreeGrafter"/>
</dbReference>
<name>A0A455R591_9GAMM</name>
<sequence length="145" mass="15760">MAREFSRTERVADHLQRELATLIQQEIRDPRVGMVSVTAVKVSRDLSHARVYVTRLGSDSEEEAKPGIEALNGAAGYLRSQLARSTTMRTVPRLRFVFDASIGRGRHMEALISAAADADARHHEGDAAAEPDDSPDAYPDSGGSS</sequence>
<dbReference type="Pfam" id="PF02033">
    <property type="entry name" value="RBFA"/>
    <property type="match status" value="1"/>
</dbReference>
<dbReference type="GO" id="GO:0005829">
    <property type="term" value="C:cytosol"/>
    <property type="evidence" value="ECO:0007669"/>
    <property type="project" value="TreeGrafter"/>
</dbReference>
<dbReference type="InterPro" id="IPR015946">
    <property type="entry name" value="KH_dom-like_a/b"/>
</dbReference>
<evidence type="ECO:0000256" key="1">
    <source>
        <dbReference type="ARBA" id="ARBA00022517"/>
    </source>
</evidence>
<protein>
    <recommendedName>
        <fullName evidence="2">Ribosome-binding factor A</fullName>
    </recommendedName>
</protein>
<proteinExistence type="inferred from homology"/>
<gene>
    <name evidence="2" type="primary">rbfA</name>
</gene>
<comment type="subunit">
    <text evidence="2">Monomer. Binds 30S ribosomal subunits, but not 50S ribosomal subunits or 70S ribosomes.</text>
</comment>
<organism evidence="4">
    <name type="scientific">Haliea sp. ETY-M</name>
    <dbReference type="NCBI Taxonomy" id="1055105"/>
    <lineage>
        <taxon>Bacteria</taxon>
        <taxon>Pseudomonadati</taxon>
        <taxon>Pseudomonadota</taxon>
        <taxon>Gammaproteobacteria</taxon>
        <taxon>Cellvibrionales</taxon>
        <taxon>Halieaceae</taxon>
        <taxon>Haliea</taxon>
    </lineage>
</organism>
<dbReference type="NCBIfam" id="TIGR00082">
    <property type="entry name" value="rbfA"/>
    <property type="match status" value="1"/>
</dbReference>
<evidence type="ECO:0000313" key="4">
    <source>
        <dbReference type="EMBL" id="BBD50170.1"/>
    </source>
</evidence>
<dbReference type="PROSITE" id="PS01319">
    <property type="entry name" value="RBFA"/>
    <property type="match status" value="1"/>
</dbReference>
<dbReference type="InterPro" id="IPR023799">
    <property type="entry name" value="RbfA_dom_sf"/>
</dbReference>
<dbReference type="EMBL" id="LC064121">
    <property type="protein sequence ID" value="BBD50170.1"/>
    <property type="molecule type" value="Genomic_DNA"/>
</dbReference>
<reference evidence="4" key="1">
    <citation type="submission" date="2015-07" db="EMBL/GenBank/DDBJ databases">
        <title>Novel operon containing particulate methane monooxygenase-type genes and epoxyalkane:coenzyme M transferase gene in ethylene-assimilating marine bacterium, Haliea sp. ETY-M.</title>
        <authorList>
            <person name="Suzuki T."/>
            <person name="Habe H."/>
            <person name="Nakajima-Kambe T."/>
            <person name="Fuse H."/>
        </authorList>
    </citation>
    <scope>NUCLEOTIDE SEQUENCE</scope>
    <source>
        <strain evidence="4">ETY-M</strain>
    </source>
</reference>
<dbReference type="Gene3D" id="3.30.300.20">
    <property type="match status" value="1"/>
</dbReference>
<dbReference type="SUPFAM" id="SSF89919">
    <property type="entry name" value="Ribosome-binding factor A, RbfA"/>
    <property type="match status" value="1"/>
</dbReference>
<comment type="subcellular location">
    <subcellularLocation>
        <location evidence="2">Cytoplasm</location>
    </subcellularLocation>
</comment>
<keyword evidence="1 2" id="KW-0690">Ribosome biogenesis</keyword>
<dbReference type="AlphaFoldDB" id="A0A455R591"/>
<evidence type="ECO:0000256" key="2">
    <source>
        <dbReference type="HAMAP-Rule" id="MF_00003"/>
    </source>
</evidence>
<feature type="compositionally biased region" description="Low complexity" evidence="3">
    <location>
        <begin position="136"/>
        <end position="145"/>
    </location>
</feature>
<dbReference type="InterPro" id="IPR000238">
    <property type="entry name" value="RbfA"/>
</dbReference>
<dbReference type="HAMAP" id="MF_00003">
    <property type="entry name" value="RbfA"/>
    <property type="match status" value="1"/>
</dbReference>
<keyword evidence="2" id="KW-0963">Cytoplasm</keyword>
<comment type="similarity">
    <text evidence="2">Belongs to the RbfA family.</text>
</comment>
<dbReference type="InterPro" id="IPR020053">
    <property type="entry name" value="Ribosome-bd_factorA_CS"/>
</dbReference>
<dbReference type="PANTHER" id="PTHR33515">
    <property type="entry name" value="RIBOSOME-BINDING FACTOR A, CHLOROPLASTIC-RELATED"/>
    <property type="match status" value="1"/>
</dbReference>
<comment type="function">
    <text evidence="2">One of several proteins that assist in the late maturation steps of the functional core of the 30S ribosomal subunit. Associates with free 30S ribosomal subunits (but not with 30S subunits that are part of 70S ribosomes or polysomes). Required for efficient processing of 16S rRNA. May interact with the 5'-terminal helix region of 16S rRNA.</text>
</comment>
<feature type="region of interest" description="Disordered" evidence="3">
    <location>
        <begin position="115"/>
        <end position="145"/>
    </location>
</feature>
<dbReference type="PANTHER" id="PTHR33515:SF1">
    <property type="entry name" value="RIBOSOME-BINDING FACTOR A, CHLOROPLASTIC-RELATED"/>
    <property type="match status" value="1"/>
</dbReference>
<dbReference type="GO" id="GO:0030490">
    <property type="term" value="P:maturation of SSU-rRNA"/>
    <property type="evidence" value="ECO:0007669"/>
    <property type="project" value="UniProtKB-UniRule"/>
</dbReference>
<accession>A0A455R591</accession>
<evidence type="ECO:0000256" key="3">
    <source>
        <dbReference type="SAM" id="MobiDB-lite"/>
    </source>
</evidence>